<organism evidence="1 2">
    <name type="scientific">Pleurodeles waltl</name>
    <name type="common">Iberian ribbed newt</name>
    <dbReference type="NCBI Taxonomy" id="8319"/>
    <lineage>
        <taxon>Eukaryota</taxon>
        <taxon>Metazoa</taxon>
        <taxon>Chordata</taxon>
        <taxon>Craniata</taxon>
        <taxon>Vertebrata</taxon>
        <taxon>Euteleostomi</taxon>
        <taxon>Amphibia</taxon>
        <taxon>Batrachia</taxon>
        <taxon>Caudata</taxon>
        <taxon>Salamandroidea</taxon>
        <taxon>Salamandridae</taxon>
        <taxon>Pleurodelinae</taxon>
        <taxon>Pleurodeles</taxon>
    </lineage>
</organism>
<comment type="caution">
    <text evidence="1">The sequence shown here is derived from an EMBL/GenBank/DDBJ whole genome shotgun (WGS) entry which is preliminary data.</text>
</comment>
<dbReference type="EMBL" id="JANPWB010000004">
    <property type="protein sequence ID" value="KAJ1195022.1"/>
    <property type="molecule type" value="Genomic_DNA"/>
</dbReference>
<dbReference type="AlphaFoldDB" id="A0AAV7V111"/>
<gene>
    <name evidence="1" type="ORF">NDU88_004305</name>
</gene>
<dbReference type="Proteomes" id="UP001066276">
    <property type="component" value="Chromosome 2_2"/>
</dbReference>
<proteinExistence type="predicted"/>
<keyword evidence="2" id="KW-1185">Reference proteome</keyword>
<name>A0AAV7V111_PLEWA</name>
<reference evidence="1" key="1">
    <citation type="journal article" date="2022" name="bioRxiv">
        <title>Sequencing and chromosome-scale assembly of the giantPleurodeles waltlgenome.</title>
        <authorList>
            <person name="Brown T."/>
            <person name="Elewa A."/>
            <person name="Iarovenko S."/>
            <person name="Subramanian E."/>
            <person name="Araus A.J."/>
            <person name="Petzold A."/>
            <person name="Susuki M."/>
            <person name="Suzuki K.-i.T."/>
            <person name="Hayashi T."/>
            <person name="Toyoda A."/>
            <person name="Oliveira C."/>
            <person name="Osipova E."/>
            <person name="Leigh N.D."/>
            <person name="Simon A."/>
            <person name="Yun M.H."/>
        </authorList>
    </citation>
    <scope>NUCLEOTIDE SEQUENCE</scope>
    <source>
        <strain evidence="1">20211129_DDA</strain>
        <tissue evidence="1">Liver</tissue>
    </source>
</reference>
<evidence type="ECO:0000313" key="1">
    <source>
        <dbReference type="EMBL" id="KAJ1195022.1"/>
    </source>
</evidence>
<accession>A0AAV7V111</accession>
<evidence type="ECO:0000313" key="2">
    <source>
        <dbReference type="Proteomes" id="UP001066276"/>
    </source>
</evidence>
<protein>
    <submittedName>
        <fullName evidence="1">Uncharacterized protein</fullName>
    </submittedName>
</protein>
<sequence>MMTYQLTDSDFQARTFWRAEPALRQPAGLLHGQPARNDEDCSRVPFMPLAVGSHCRHGAVGPASSCLTCRVNGATGVGLGSSSRAAGGQWDPPSNPFLDSKITAAVSSLPSTGVQLMARVSRGQRCLGRGGSWDIRNAALLAQSAAKNL</sequence>